<dbReference type="InterPro" id="IPR050572">
    <property type="entry name" value="Fe-S_Ferredoxin"/>
</dbReference>
<gene>
    <name evidence="6" type="ORF">P3F81_04265</name>
</gene>
<dbReference type="NCBIfam" id="NF038196">
    <property type="entry name" value="ferrodoxin_EFR1"/>
    <property type="match status" value="1"/>
</dbReference>
<dbReference type="Gene3D" id="3.40.50.360">
    <property type="match status" value="1"/>
</dbReference>
<dbReference type="GO" id="GO:0046872">
    <property type="term" value="F:metal ion binding"/>
    <property type="evidence" value="ECO:0007669"/>
    <property type="project" value="UniProtKB-KW"/>
</dbReference>
<dbReference type="InterPro" id="IPR047964">
    <property type="entry name" value="EFR1-like"/>
</dbReference>
<dbReference type="PANTHER" id="PTHR43687">
    <property type="entry name" value="ADENYLYLSULFATE REDUCTASE, BETA SUBUNIT"/>
    <property type="match status" value="1"/>
</dbReference>
<dbReference type="PROSITE" id="PS51379">
    <property type="entry name" value="4FE4S_FER_2"/>
    <property type="match status" value="2"/>
</dbReference>
<dbReference type="PANTHER" id="PTHR43687:SF1">
    <property type="entry name" value="FERREDOXIN III"/>
    <property type="match status" value="1"/>
</dbReference>
<organism evidence="6 7">
    <name type="scientific">Selenobaculum gibii</name>
    <dbReference type="NCBI Taxonomy" id="3054208"/>
    <lineage>
        <taxon>Bacteria</taxon>
        <taxon>Bacillati</taxon>
        <taxon>Bacillota</taxon>
        <taxon>Negativicutes</taxon>
        <taxon>Selenomonadales</taxon>
        <taxon>Selenomonadaceae</taxon>
        <taxon>Selenobaculum</taxon>
    </lineage>
</organism>
<dbReference type="KEGG" id="sgbi:P3F81_04265"/>
<proteinExistence type="predicted"/>
<evidence type="ECO:0000256" key="3">
    <source>
        <dbReference type="ARBA" id="ARBA00023004"/>
    </source>
</evidence>
<feature type="domain" description="4Fe-4S ferredoxin-type" evidence="5">
    <location>
        <begin position="173"/>
        <end position="202"/>
    </location>
</feature>
<dbReference type="Pfam" id="PF13187">
    <property type="entry name" value="Fer4_9"/>
    <property type="match status" value="1"/>
</dbReference>
<evidence type="ECO:0000256" key="1">
    <source>
        <dbReference type="ARBA" id="ARBA00022485"/>
    </source>
</evidence>
<name>A0A9Y2AKC0_9FIRM</name>
<keyword evidence="1" id="KW-0004">4Fe-4S</keyword>
<evidence type="ECO:0000259" key="5">
    <source>
        <dbReference type="PROSITE" id="PS51379"/>
    </source>
</evidence>
<dbReference type="InterPro" id="IPR017896">
    <property type="entry name" value="4Fe4S_Fe-S-bd"/>
</dbReference>
<dbReference type="SUPFAM" id="SSF52218">
    <property type="entry name" value="Flavoproteins"/>
    <property type="match status" value="1"/>
</dbReference>
<keyword evidence="2" id="KW-0479">Metal-binding</keyword>
<dbReference type="EMBL" id="CP120678">
    <property type="protein sequence ID" value="WIW71527.1"/>
    <property type="molecule type" value="Genomic_DNA"/>
</dbReference>
<dbReference type="AlphaFoldDB" id="A0A9Y2AKC0"/>
<sequence length="251" mass="28579">MIFYFSGTGNSLTTAKRLAEQLNDQVMAMNTALKFKDEFTNKRIGFVFPVYFYDVPKVVEKFIEKLELASGYYFYAIATCGGEPGNALHSVRELFFKKGLELSYAKAITLPDNTAPLLNSHYDLTTLKPLQNTIEQIASDILLNTENTAETRYKYKAKLLNITTRKFAERELSKKQADENLCIQCHICEKICPAKNIRLIDGKVNIGNSCDECLACVHWCPQAAIRFNKRSISIKQQYHHPDIVLQDMINS</sequence>
<protein>
    <submittedName>
        <fullName evidence="6">EFR1 family ferrodoxin</fullName>
    </submittedName>
</protein>
<keyword evidence="7" id="KW-1185">Reference proteome</keyword>
<feature type="domain" description="4Fe-4S ferredoxin-type" evidence="5">
    <location>
        <begin position="203"/>
        <end position="230"/>
    </location>
</feature>
<reference evidence="6" key="1">
    <citation type="submission" date="2023-03" db="EMBL/GenBank/DDBJ databases">
        <title>Selenobaculum gbiensis gen. nov. sp. nov., a new bacterium isolated from the gut microbiota of IBD patient.</title>
        <authorList>
            <person name="Yeo S."/>
            <person name="Park H."/>
            <person name="Huh C.S."/>
        </authorList>
    </citation>
    <scope>NUCLEOTIDE SEQUENCE</scope>
    <source>
        <strain evidence="6">ICN-92133</strain>
    </source>
</reference>
<dbReference type="InterPro" id="IPR017900">
    <property type="entry name" value="4Fe4S_Fe_S_CS"/>
</dbReference>
<evidence type="ECO:0000256" key="2">
    <source>
        <dbReference type="ARBA" id="ARBA00022723"/>
    </source>
</evidence>
<evidence type="ECO:0000313" key="7">
    <source>
        <dbReference type="Proteomes" id="UP001243623"/>
    </source>
</evidence>
<dbReference type="SUPFAM" id="SSF54862">
    <property type="entry name" value="4Fe-4S ferredoxins"/>
    <property type="match status" value="1"/>
</dbReference>
<dbReference type="Gene3D" id="3.30.70.20">
    <property type="match status" value="1"/>
</dbReference>
<dbReference type="PROSITE" id="PS00198">
    <property type="entry name" value="4FE4S_FER_1"/>
    <property type="match status" value="2"/>
</dbReference>
<evidence type="ECO:0000313" key="6">
    <source>
        <dbReference type="EMBL" id="WIW71527.1"/>
    </source>
</evidence>
<keyword evidence="4" id="KW-0411">Iron-sulfur</keyword>
<accession>A0A9Y2AKC0</accession>
<dbReference type="Proteomes" id="UP001243623">
    <property type="component" value="Chromosome"/>
</dbReference>
<keyword evidence="3" id="KW-0408">Iron</keyword>
<dbReference type="RefSeq" id="WP_147667903.1">
    <property type="nucleotide sequence ID" value="NZ_CP120678.1"/>
</dbReference>
<dbReference type="GO" id="GO:0051539">
    <property type="term" value="F:4 iron, 4 sulfur cluster binding"/>
    <property type="evidence" value="ECO:0007669"/>
    <property type="project" value="UniProtKB-KW"/>
</dbReference>
<dbReference type="InterPro" id="IPR029039">
    <property type="entry name" value="Flavoprotein-like_sf"/>
</dbReference>
<evidence type="ECO:0000256" key="4">
    <source>
        <dbReference type="ARBA" id="ARBA00023014"/>
    </source>
</evidence>